<proteinExistence type="predicted"/>
<reference evidence="3 4" key="1">
    <citation type="submission" date="2020-01" db="EMBL/GenBank/DDBJ databases">
        <authorList>
            <consortium name="DOE Joint Genome Institute"/>
            <person name="Haridas S."/>
            <person name="Albert R."/>
            <person name="Binder M."/>
            <person name="Bloem J."/>
            <person name="Labutti K."/>
            <person name="Salamov A."/>
            <person name="Andreopoulos B."/>
            <person name="Baker S.E."/>
            <person name="Barry K."/>
            <person name="Bills G."/>
            <person name="Bluhm B.H."/>
            <person name="Cannon C."/>
            <person name="Castanera R."/>
            <person name="Culley D.E."/>
            <person name="Daum C."/>
            <person name="Ezra D."/>
            <person name="Gonzalez J.B."/>
            <person name="Henrissat B."/>
            <person name="Kuo A."/>
            <person name="Liang C."/>
            <person name="Lipzen A."/>
            <person name="Lutzoni F."/>
            <person name="Magnuson J."/>
            <person name="Mondo S."/>
            <person name="Nolan M."/>
            <person name="Ohm R."/>
            <person name="Pangilinan J."/>
            <person name="Park H.-J.H."/>
            <person name="Ramirez L."/>
            <person name="Alfaro M."/>
            <person name="Sun H."/>
            <person name="Tritt A."/>
            <person name="Yoshinaga Y."/>
            <person name="Zwiers L.-H.L."/>
            <person name="Turgeon B.G."/>
            <person name="Goodwin S.B."/>
            <person name="Spatafora J.W."/>
            <person name="Crous P.W."/>
            <person name="Grigoriev I.V."/>
        </authorList>
    </citation>
    <scope>NUCLEOTIDE SEQUENCE [LARGE SCALE GENOMIC DNA]</scope>
    <source>
        <strain evidence="3 4">CBS 611.86</strain>
    </source>
</reference>
<feature type="transmembrane region" description="Helical" evidence="2">
    <location>
        <begin position="47"/>
        <end position="69"/>
    </location>
</feature>
<sequence>MTTWPASASTRTHAPAGKHDLGASATQDGRSALVICLSLGCKTCSDIYFYCTAGSSVRLFGLPISAMFLPERLLAWVGRDLWARTAAAAPVWLGSATCYVLLGKGKGKAGRQAMNGMSVGVVKGGKAAEAEGWMDGGMDSSIGAAFERG</sequence>
<evidence type="ECO:0000313" key="3">
    <source>
        <dbReference type="EMBL" id="KAF2870503.1"/>
    </source>
</evidence>
<evidence type="ECO:0000313" key="4">
    <source>
        <dbReference type="Proteomes" id="UP000481861"/>
    </source>
</evidence>
<gene>
    <name evidence="3" type="ORF">BDV95DRAFT_62048</name>
</gene>
<comment type="caution">
    <text evidence="3">The sequence shown here is derived from an EMBL/GenBank/DDBJ whole genome shotgun (WGS) entry which is preliminary data.</text>
</comment>
<feature type="region of interest" description="Disordered" evidence="1">
    <location>
        <begin position="1"/>
        <end position="22"/>
    </location>
</feature>
<keyword evidence="2" id="KW-0812">Transmembrane</keyword>
<evidence type="ECO:0000256" key="1">
    <source>
        <dbReference type="SAM" id="MobiDB-lite"/>
    </source>
</evidence>
<feature type="transmembrane region" description="Helical" evidence="2">
    <location>
        <begin position="81"/>
        <end position="102"/>
    </location>
</feature>
<organism evidence="3 4">
    <name type="scientific">Massariosphaeria phaeospora</name>
    <dbReference type="NCBI Taxonomy" id="100035"/>
    <lineage>
        <taxon>Eukaryota</taxon>
        <taxon>Fungi</taxon>
        <taxon>Dikarya</taxon>
        <taxon>Ascomycota</taxon>
        <taxon>Pezizomycotina</taxon>
        <taxon>Dothideomycetes</taxon>
        <taxon>Pleosporomycetidae</taxon>
        <taxon>Pleosporales</taxon>
        <taxon>Pleosporales incertae sedis</taxon>
        <taxon>Massariosphaeria</taxon>
    </lineage>
</organism>
<accession>A0A7C8MAJ3</accession>
<keyword evidence="2" id="KW-1133">Transmembrane helix</keyword>
<keyword evidence="2" id="KW-0472">Membrane</keyword>
<name>A0A7C8MAJ3_9PLEO</name>
<dbReference type="Proteomes" id="UP000481861">
    <property type="component" value="Unassembled WGS sequence"/>
</dbReference>
<evidence type="ECO:0000256" key="2">
    <source>
        <dbReference type="SAM" id="Phobius"/>
    </source>
</evidence>
<protein>
    <submittedName>
        <fullName evidence="3">Uncharacterized protein</fullName>
    </submittedName>
</protein>
<dbReference type="AlphaFoldDB" id="A0A7C8MAJ3"/>
<dbReference type="EMBL" id="JAADJZ010000013">
    <property type="protein sequence ID" value="KAF2870503.1"/>
    <property type="molecule type" value="Genomic_DNA"/>
</dbReference>
<feature type="compositionally biased region" description="Polar residues" evidence="1">
    <location>
        <begin position="1"/>
        <end position="12"/>
    </location>
</feature>
<keyword evidence="4" id="KW-1185">Reference proteome</keyword>